<dbReference type="Proteomes" id="UP001225644">
    <property type="component" value="Unassembled WGS sequence"/>
</dbReference>
<dbReference type="PANTHER" id="PTHR21294:SF17">
    <property type="entry name" value="PROTEIN FIXA"/>
    <property type="match status" value="1"/>
</dbReference>
<dbReference type="SUPFAM" id="SSF52402">
    <property type="entry name" value="Adenine nucleotide alpha hydrolases-like"/>
    <property type="match status" value="1"/>
</dbReference>
<dbReference type="Pfam" id="PF01012">
    <property type="entry name" value="ETF"/>
    <property type="match status" value="1"/>
</dbReference>
<name>A0ABU0B0Z4_9FIRM</name>
<dbReference type="CDD" id="cd01714">
    <property type="entry name" value="ETF_beta"/>
    <property type="match status" value="1"/>
</dbReference>
<dbReference type="InterPro" id="IPR014729">
    <property type="entry name" value="Rossmann-like_a/b/a_fold"/>
</dbReference>
<keyword evidence="4" id="KW-1185">Reference proteome</keyword>
<sequence length="267" mass="28569">MTVRIVVCLKQVPIPGDVRVNEAGELHYLTGNTMMNLFDAHALEGGLRLKDDVGATVVVLGFGGGKVVESLRQAVAMGADQAVHVTDSGCESIDSSYTALVLAAAIQRLGGADLVLVGRESTVANSGQVGPMLAEFLEIPHVSAVRKIWVENERVRVERDLEWAVETLDAAVPVLCTVSREIGEPRLASVKGVIRAKKTVISTFSISDLGLEPFRAGEARTRIIKLEAAPPRPRGVLLQGSLKEQIDQLVKLLDANIAMKRGSCCGR</sequence>
<dbReference type="InterPro" id="IPR014730">
    <property type="entry name" value="ETF_a/b_N"/>
</dbReference>
<dbReference type="SMART" id="SM00893">
    <property type="entry name" value="ETF"/>
    <property type="match status" value="1"/>
</dbReference>
<dbReference type="EMBL" id="JAUSUX010000010">
    <property type="protein sequence ID" value="MDQ0286396.1"/>
    <property type="molecule type" value="Genomic_DNA"/>
</dbReference>
<reference evidence="3 4" key="1">
    <citation type="submission" date="2023-07" db="EMBL/GenBank/DDBJ databases">
        <title>Genomic Encyclopedia of Type Strains, Phase IV (KMG-IV): sequencing the most valuable type-strain genomes for metagenomic binning, comparative biology and taxonomic classification.</title>
        <authorList>
            <person name="Goeker M."/>
        </authorList>
    </citation>
    <scope>NUCLEOTIDE SEQUENCE [LARGE SCALE GENOMIC DNA]</scope>
    <source>
        <strain evidence="3 4">DSM 12396</strain>
    </source>
</reference>
<evidence type="ECO:0000313" key="4">
    <source>
        <dbReference type="Proteomes" id="UP001225644"/>
    </source>
</evidence>
<gene>
    <name evidence="3" type="ORF">J2Z49_001510</name>
</gene>
<comment type="caution">
    <text evidence="3">The sequence shown here is derived from an EMBL/GenBank/DDBJ whole genome shotgun (WGS) entry which is preliminary data.</text>
</comment>
<dbReference type="InterPro" id="IPR033948">
    <property type="entry name" value="ETF_beta_N"/>
</dbReference>
<evidence type="ECO:0000313" key="3">
    <source>
        <dbReference type="EMBL" id="MDQ0286396.1"/>
    </source>
</evidence>
<evidence type="ECO:0000259" key="2">
    <source>
        <dbReference type="SMART" id="SM00893"/>
    </source>
</evidence>
<organism evidence="3 4">
    <name type="scientific">Desulfofundulus luciae</name>
    <dbReference type="NCBI Taxonomy" id="74702"/>
    <lineage>
        <taxon>Bacteria</taxon>
        <taxon>Bacillati</taxon>
        <taxon>Bacillota</taxon>
        <taxon>Clostridia</taxon>
        <taxon>Eubacteriales</taxon>
        <taxon>Peptococcaceae</taxon>
        <taxon>Desulfofundulus</taxon>
    </lineage>
</organism>
<proteinExistence type="predicted"/>
<accession>A0ABU0B0Z4</accession>
<feature type="domain" description="Electron transfer flavoprotein alpha/beta-subunit N-terminal" evidence="2">
    <location>
        <begin position="25"/>
        <end position="213"/>
    </location>
</feature>
<dbReference type="Gene3D" id="3.40.50.620">
    <property type="entry name" value="HUPs"/>
    <property type="match status" value="1"/>
</dbReference>
<dbReference type="PANTHER" id="PTHR21294">
    <property type="entry name" value="ELECTRON TRANSFER FLAVOPROTEIN BETA-SUBUNIT"/>
    <property type="match status" value="1"/>
</dbReference>
<dbReference type="InterPro" id="IPR012255">
    <property type="entry name" value="ETF_b"/>
</dbReference>
<dbReference type="PIRSF" id="PIRSF000090">
    <property type="entry name" value="Beta-ETF"/>
    <property type="match status" value="1"/>
</dbReference>
<dbReference type="RefSeq" id="WP_307401501.1">
    <property type="nucleotide sequence ID" value="NZ_JAUSUX010000010.1"/>
</dbReference>
<evidence type="ECO:0000256" key="1">
    <source>
        <dbReference type="ARBA" id="ARBA00042002"/>
    </source>
</evidence>
<protein>
    <recommendedName>
        <fullName evidence="1">Electron transfer flavoprotein small subunit</fullName>
    </recommendedName>
</protein>